<evidence type="ECO:0000313" key="2">
    <source>
        <dbReference type="Proteomes" id="UP001056778"/>
    </source>
</evidence>
<proteinExistence type="predicted"/>
<accession>A0ACB9T4M6</accession>
<organism evidence="1 2">
    <name type="scientific">Holotrichia oblita</name>
    <name type="common">Chafer beetle</name>
    <dbReference type="NCBI Taxonomy" id="644536"/>
    <lineage>
        <taxon>Eukaryota</taxon>
        <taxon>Metazoa</taxon>
        <taxon>Ecdysozoa</taxon>
        <taxon>Arthropoda</taxon>
        <taxon>Hexapoda</taxon>
        <taxon>Insecta</taxon>
        <taxon>Pterygota</taxon>
        <taxon>Neoptera</taxon>
        <taxon>Endopterygota</taxon>
        <taxon>Coleoptera</taxon>
        <taxon>Polyphaga</taxon>
        <taxon>Scarabaeiformia</taxon>
        <taxon>Scarabaeidae</taxon>
        <taxon>Melolonthinae</taxon>
        <taxon>Holotrichia</taxon>
    </lineage>
</organism>
<comment type="caution">
    <text evidence="1">The sequence shown here is derived from an EMBL/GenBank/DDBJ whole genome shotgun (WGS) entry which is preliminary data.</text>
</comment>
<keyword evidence="2" id="KW-1185">Reference proteome</keyword>
<gene>
    <name evidence="1" type="ORF">MML48_5g00011080</name>
</gene>
<sequence>MYQDKLASLKKKLQQLHDGTHHEYNKRVRKLEHQHKERIRLNVIYRDYMIECVERDYILEKKAAVKEFEEKKIDLKENLRDKYNNFPLLIFLLFSVGEPSHVNSNTIQNQSLQVTSIVPEVPLVETRVEDGKLWYERKWYHRGQSIYVEGRDTPKYPANISSIAPEAIWVKKLDSTKVKISVMHLARGKVSIKRRAS</sequence>
<dbReference type="Proteomes" id="UP001056778">
    <property type="component" value="Chromosome 5"/>
</dbReference>
<name>A0ACB9T4M6_HOLOL</name>
<dbReference type="EMBL" id="CM043019">
    <property type="protein sequence ID" value="KAI4461759.1"/>
    <property type="molecule type" value="Genomic_DNA"/>
</dbReference>
<protein>
    <submittedName>
        <fullName evidence="1">Breast cancer metastasis-suppressor 1</fullName>
    </submittedName>
</protein>
<evidence type="ECO:0000313" key="1">
    <source>
        <dbReference type="EMBL" id="KAI4461759.1"/>
    </source>
</evidence>
<reference evidence="1" key="1">
    <citation type="submission" date="2022-04" db="EMBL/GenBank/DDBJ databases">
        <title>Chromosome-scale genome assembly of Holotrichia oblita Faldermann.</title>
        <authorList>
            <person name="Rongchong L."/>
        </authorList>
    </citation>
    <scope>NUCLEOTIDE SEQUENCE</scope>
    <source>
        <strain evidence="1">81SQS9</strain>
    </source>
</reference>